<organism evidence="1 2">
    <name type="scientific">Fusarium culmorum</name>
    <dbReference type="NCBI Taxonomy" id="5516"/>
    <lineage>
        <taxon>Eukaryota</taxon>
        <taxon>Fungi</taxon>
        <taxon>Dikarya</taxon>
        <taxon>Ascomycota</taxon>
        <taxon>Pezizomycotina</taxon>
        <taxon>Sordariomycetes</taxon>
        <taxon>Hypocreomycetidae</taxon>
        <taxon>Hypocreales</taxon>
        <taxon>Nectriaceae</taxon>
        <taxon>Fusarium</taxon>
    </lineage>
</organism>
<sequence length="58" mass="6678">MGSKTRVDLVHDVIPIAELELCKASQLWLEQALYETTKLKITLTYDDQWSVGTDRPKE</sequence>
<evidence type="ECO:0000313" key="2">
    <source>
        <dbReference type="Proteomes" id="UP000663297"/>
    </source>
</evidence>
<dbReference type="EMBL" id="CP064747">
    <property type="protein sequence ID" value="QPC58707.1"/>
    <property type="molecule type" value="Genomic_DNA"/>
</dbReference>
<dbReference type="Proteomes" id="UP000663297">
    <property type="component" value="Chromosome 1"/>
</dbReference>
<protein>
    <submittedName>
        <fullName evidence="1">Uncharacterized protein</fullName>
    </submittedName>
</protein>
<name>A0A7S8HRI7_FUSCU</name>
<gene>
    <name evidence="1" type="ORF">HYE67_000938</name>
</gene>
<reference evidence="1" key="1">
    <citation type="submission" date="2020-11" db="EMBL/GenBank/DDBJ databases">
        <title>The chromosome-scale genome resource for two endophytic Fusarium species: F. culmorum and F. pseudograminearum.</title>
        <authorList>
            <person name="Yuan Z."/>
        </authorList>
    </citation>
    <scope>NUCLEOTIDE SEQUENCE</scope>
    <source>
        <strain evidence="1">Class2-1B</strain>
    </source>
</reference>
<proteinExistence type="predicted"/>
<accession>A0A7S8HRI7</accession>
<evidence type="ECO:0000313" key="1">
    <source>
        <dbReference type="EMBL" id="QPC58707.1"/>
    </source>
</evidence>
<dbReference type="AlphaFoldDB" id="A0A7S8HRI7"/>